<proteinExistence type="predicted"/>
<dbReference type="PANTHER" id="PTHR40115:SF1">
    <property type="entry name" value="INNER MEMBRANE PROTEIN WITH PEPSY TM HELIX"/>
    <property type="match status" value="1"/>
</dbReference>
<dbReference type="EMBL" id="CP022745">
    <property type="protein sequence ID" value="ASY43307.1"/>
    <property type="molecule type" value="Genomic_DNA"/>
</dbReference>
<name>A0A249MQA5_SPHXE</name>
<keyword evidence="1" id="KW-1133">Transmembrane helix</keyword>
<feature type="transmembrane region" description="Helical" evidence="1">
    <location>
        <begin position="41"/>
        <end position="63"/>
    </location>
</feature>
<evidence type="ECO:0000256" key="1">
    <source>
        <dbReference type="SAM" id="Phobius"/>
    </source>
</evidence>
<dbReference type="RefSeq" id="WP_017182634.1">
    <property type="nucleotide sequence ID" value="NZ_CP076556.1"/>
</dbReference>
<feature type="transmembrane region" description="Helical" evidence="1">
    <location>
        <begin position="209"/>
        <end position="228"/>
    </location>
</feature>
<keyword evidence="1" id="KW-0472">Membrane</keyword>
<dbReference type="PANTHER" id="PTHR40115">
    <property type="entry name" value="INNER MEMBRANE PROTEIN WITH PEPSY TM HELIX"/>
    <property type="match status" value="1"/>
</dbReference>
<sequence>MRSTSILAGPVTHPMHGTARLKQQQKKKSAKSFWLKQLHSWHWISSAISLIGLLLFAFTGITLNHAADVEGSPQTIEKSATLPTDLRKLIAPDDAPDAKKPLPAPVAAWVEKTTGQRGGGEAEWSADEIYLALPRPGGDGWVSIDRNDGTVTSEATSRGWVSYLNDLHKGRNTGTVWKWFIDIFSVACFLFALTGLLLLQLHAKKRPSTWPLVAIGLALPAVLAIIFIH</sequence>
<dbReference type="Proteomes" id="UP000217141">
    <property type="component" value="Chromosome I"/>
</dbReference>
<dbReference type="KEGG" id="shyd:CJD35_01705"/>
<feature type="transmembrane region" description="Helical" evidence="1">
    <location>
        <begin position="179"/>
        <end position="203"/>
    </location>
</feature>
<dbReference type="InterPro" id="IPR032307">
    <property type="entry name" value="PepSY_TM-like_2"/>
</dbReference>
<reference evidence="2 3" key="1">
    <citation type="submission" date="2017-08" db="EMBL/GenBank/DDBJ databases">
        <title>Whole Genome Sequence of Sphingobium hydrophobicum C1: Insights into Adaption to the Electronic-waste Contaminated Sediment.</title>
        <authorList>
            <person name="Song D."/>
            <person name="Chen X."/>
            <person name="Xu M."/>
        </authorList>
    </citation>
    <scope>NUCLEOTIDE SEQUENCE [LARGE SCALE GENOMIC DNA]</scope>
    <source>
        <strain evidence="2 3">C1</strain>
    </source>
</reference>
<evidence type="ECO:0000313" key="3">
    <source>
        <dbReference type="Proteomes" id="UP000217141"/>
    </source>
</evidence>
<protein>
    <recommendedName>
        <fullName evidence="4">PepSY-associated TM helix domain-containing protein</fullName>
    </recommendedName>
</protein>
<organism evidence="2 3">
    <name type="scientific">Sphingobium xenophagum</name>
    <dbReference type="NCBI Taxonomy" id="121428"/>
    <lineage>
        <taxon>Bacteria</taxon>
        <taxon>Pseudomonadati</taxon>
        <taxon>Pseudomonadota</taxon>
        <taxon>Alphaproteobacteria</taxon>
        <taxon>Sphingomonadales</taxon>
        <taxon>Sphingomonadaceae</taxon>
        <taxon>Sphingobium</taxon>
    </lineage>
</organism>
<evidence type="ECO:0008006" key="4">
    <source>
        <dbReference type="Google" id="ProtNLM"/>
    </source>
</evidence>
<evidence type="ECO:0000313" key="2">
    <source>
        <dbReference type="EMBL" id="ASY43307.1"/>
    </source>
</evidence>
<dbReference type="Pfam" id="PF16357">
    <property type="entry name" value="PepSY_TM_like_2"/>
    <property type="match status" value="1"/>
</dbReference>
<accession>A0A249MQA5</accession>
<gene>
    <name evidence="2" type="ORF">CJD35_01705</name>
</gene>
<keyword evidence="1" id="KW-0812">Transmembrane</keyword>
<dbReference type="AlphaFoldDB" id="A0A249MQA5"/>